<dbReference type="CDD" id="cd08406">
    <property type="entry name" value="C2B_Synaptotagmin-12"/>
    <property type="match status" value="1"/>
</dbReference>
<dbReference type="GO" id="GO:0005509">
    <property type="term" value="F:calcium ion binding"/>
    <property type="evidence" value="ECO:0007669"/>
    <property type="project" value="TreeGrafter"/>
</dbReference>
<proteinExistence type="inferred from homology"/>
<dbReference type="STRING" id="48698.ENSPFOP00000014072"/>
<dbReference type="GO" id="GO:0048488">
    <property type="term" value="P:synaptic vesicle endocytosis"/>
    <property type="evidence" value="ECO:0007669"/>
    <property type="project" value="TreeGrafter"/>
</dbReference>
<dbReference type="SUPFAM" id="SSF49562">
    <property type="entry name" value="C2 domain (Calcium/lipid-binding domain, CaLB)"/>
    <property type="match status" value="2"/>
</dbReference>
<protein>
    <submittedName>
        <fullName evidence="4">Synaptotagmin XII</fullName>
    </submittedName>
</protein>
<dbReference type="GO" id="GO:0030276">
    <property type="term" value="F:clathrin binding"/>
    <property type="evidence" value="ECO:0007669"/>
    <property type="project" value="TreeGrafter"/>
</dbReference>
<dbReference type="Proteomes" id="UP000028760">
    <property type="component" value="Unassembled WGS sequence"/>
</dbReference>
<keyword evidence="2" id="KW-0472">Membrane</keyword>
<dbReference type="Pfam" id="PF00168">
    <property type="entry name" value="C2"/>
    <property type="match status" value="2"/>
</dbReference>
<feature type="domain" description="C2" evidence="3">
    <location>
        <begin position="288"/>
        <end position="421"/>
    </location>
</feature>
<reference evidence="4" key="2">
    <citation type="submission" date="2025-08" db="UniProtKB">
        <authorList>
            <consortium name="Ensembl"/>
        </authorList>
    </citation>
    <scope>IDENTIFICATION</scope>
</reference>
<dbReference type="GO" id="GO:0000149">
    <property type="term" value="F:SNARE binding"/>
    <property type="evidence" value="ECO:0007669"/>
    <property type="project" value="TreeGrafter"/>
</dbReference>
<dbReference type="GO" id="GO:0005544">
    <property type="term" value="F:calcium-dependent phospholipid binding"/>
    <property type="evidence" value="ECO:0007669"/>
    <property type="project" value="TreeGrafter"/>
</dbReference>
<keyword evidence="2" id="KW-0812">Transmembrane</keyword>
<dbReference type="GO" id="GO:0001786">
    <property type="term" value="F:phosphatidylserine binding"/>
    <property type="evidence" value="ECO:0007669"/>
    <property type="project" value="TreeGrafter"/>
</dbReference>
<evidence type="ECO:0000313" key="4">
    <source>
        <dbReference type="Ensembl" id="ENSPFOP00000014072.1"/>
    </source>
</evidence>
<keyword evidence="5" id="KW-1185">Reference proteome</keyword>
<dbReference type="InterPro" id="IPR000008">
    <property type="entry name" value="C2_dom"/>
</dbReference>
<evidence type="ECO:0000259" key="3">
    <source>
        <dbReference type="PROSITE" id="PS50004"/>
    </source>
</evidence>
<feature type="transmembrane region" description="Helical" evidence="2">
    <location>
        <begin position="28"/>
        <end position="47"/>
    </location>
</feature>
<dbReference type="GO" id="GO:0070382">
    <property type="term" value="C:exocytic vesicle"/>
    <property type="evidence" value="ECO:0007669"/>
    <property type="project" value="TreeGrafter"/>
</dbReference>
<feature type="domain" description="C2" evidence="3">
    <location>
        <begin position="157"/>
        <end position="277"/>
    </location>
</feature>
<dbReference type="eggNOG" id="KOG1028">
    <property type="taxonomic scope" value="Eukaryota"/>
</dbReference>
<evidence type="ECO:0000313" key="5">
    <source>
        <dbReference type="Proteomes" id="UP000028760"/>
    </source>
</evidence>
<sequence length="426" mass="47330">MSSAESEDLSGYRLSGDPVVQNPPGWEVGIYMVGFLVLLGAAGLNIWKLWKSGTFPAPSPFPNFDYRYLQEKYGNSFSEVRQKRVAAINHRRTSTTSSRKPSLALGDTPDAFRELGHLELMSRELDPTGLAQLNRSVSTDSLSSISSIANNFGHDFTVGQLEVTLEFDASRQLLHITLHQGKDLLEKEEGDFPGCFIRVSLGPEEFSVGVTRVQTNAFTVIFDERFSVPMDQSALDEYSLRFAAFGIDADERNISAGLAELKLSDLDLTIRPFNAWLYLQDVNKAVDAVGEILLSLSYLPTAERLTVVVAKCKNLIWTNEKNTADPFVKVYLLQDGRKISKKKTSTKRDDTNPIFNEAMIFSVPSAVLQELSLRVTVAEATNDGRGENLGHVIIGPEASGMGITHWNQMLATLRKPVSMWHPLRRI</sequence>
<dbReference type="PANTHER" id="PTHR10024:SF252">
    <property type="entry name" value="SYNAPTOTAGMIN-12"/>
    <property type="match status" value="1"/>
</dbReference>
<keyword evidence="2" id="KW-1133">Transmembrane helix</keyword>
<dbReference type="OMA" id="LQPFGGW"/>
<accession>A0A087Y7R9</accession>
<dbReference type="Ensembl" id="ENSPFOT00000014091.2">
    <property type="protein sequence ID" value="ENSPFOP00000014072.1"/>
    <property type="gene ID" value="ENSPFOG00000014004.2"/>
</dbReference>
<dbReference type="GO" id="GO:0005886">
    <property type="term" value="C:plasma membrane"/>
    <property type="evidence" value="ECO:0007669"/>
    <property type="project" value="TreeGrafter"/>
</dbReference>
<reference evidence="4" key="3">
    <citation type="submission" date="2025-09" db="UniProtKB">
        <authorList>
            <consortium name="Ensembl"/>
        </authorList>
    </citation>
    <scope>IDENTIFICATION</scope>
</reference>
<dbReference type="GO" id="GO:0048791">
    <property type="term" value="P:calcium ion-regulated exocytosis of neurotransmitter"/>
    <property type="evidence" value="ECO:0007669"/>
    <property type="project" value="TreeGrafter"/>
</dbReference>
<reference evidence="5" key="1">
    <citation type="submission" date="2013-10" db="EMBL/GenBank/DDBJ databases">
        <authorList>
            <person name="Schartl M."/>
            <person name="Warren W."/>
        </authorList>
    </citation>
    <scope>NUCLEOTIDE SEQUENCE [LARGE SCALE GENOMIC DNA]</scope>
    <source>
        <strain evidence="5">female</strain>
    </source>
</reference>
<dbReference type="AlphaFoldDB" id="A0A087Y7R9"/>
<organism evidence="4 5">
    <name type="scientific">Poecilia formosa</name>
    <name type="common">Amazon molly</name>
    <name type="synonym">Limia formosa</name>
    <dbReference type="NCBI Taxonomy" id="48698"/>
    <lineage>
        <taxon>Eukaryota</taxon>
        <taxon>Metazoa</taxon>
        <taxon>Chordata</taxon>
        <taxon>Craniata</taxon>
        <taxon>Vertebrata</taxon>
        <taxon>Euteleostomi</taxon>
        <taxon>Actinopterygii</taxon>
        <taxon>Neopterygii</taxon>
        <taxon>Teleostei</taxon>
        <taxon>Neoteleostei</taxon>
        <taxon>Acanthomorphata</taxon>
        <taxon>Ovalentaria</taxon>
        <taxon>Atherinomorphae</taxon>
        <taxon>Cyprinodontiformes</taxon>
        <taxon>Poeciliidae</taxon>
        <taxon>Poeciliinae</taxon>
        <taxon>Poecilia</taxon>
    </lineage>
</organism>
<dbReference type="GeneTree" id="ENSGT00940000158627"/>
<dbReference type="EMBL" id="AYCK01002308">
    <property type="status" value="NOT_ANNOTATED_CDS"/>
    <property type="molecule type" value="Genomic_DNA"/>
</dbReference>
<dbReference type="Gene3D" id="2.60.40.150">
    <property type="entry name" value="C2 domain"/>
    <property type="match status" value="2"/>
</dbReference>
<dbReference type="GO" id="GO:0098793">
    <property type="term" value="C:presynapse"/>
    <property type="evidence" value="ECO:0007669"/>
    <property type="project" value="GOC"/>
</dbReference>
<evidence type="ECO:0000256" key="2">
    <source>
        <dbReference type="SAM" id="Phobius"/>
    </source>
</evidence>
<dbReference type="InterPro" id="IPR030537">
    <property type="entry name" value="Syt12_C2B"/>
</dbReference>
<dbReference type="PROSITE" id="PS50004">
    <property type="entry name" value="C2"/>
    <property type="match status" value="2"/>
</dbReference>
<name>A0A087Y7R9_POEFO</name>
<comment type="similarity">
    <text evidence="1">Belongs to the synaptotagmin family.</text>
</comment>
<dbReference type="SMART" id="SM00239">
    <property type="entry name" value="C2"/>
    <property type="match status" value="2"/>
</dbReference>
<evidence type="ECO:0000256" key="1">
    <source>
        <dbReference type="ARBA" id="ARBA00006996"/>
    </source>
</evidence>
<dbReference type="FunFam" id="2.60.40.150:FF:000350">
    <property type="entry name" value="Similar to synaptotagmin XII"/>
    <property type="match status" value="1"/>
</dbReference>
<dbReference type="InterPro" id="IPR035892">
    <property type="entry name" value="C2_domain_sf"/>
</dbReference>
<dbReference type="PANTHER" id="PTHR10024">
    <property type="entry name" value="SYNAPTOTAGMIN"/>
    <property type="match status" value="1"/>
</dbReference>
<dbReference type="FunFam" id="2.60.40.150:FF:000080">
    <property type="entry name" value="Putative synaptotagmin-12"/>
    <property type="match status" value="1"/>
</dbReference>